<evidence type="ECO:0000256" key="1">
    <source>
        <dbReference type="SAM" id="MobiDB-lite"/>
    </source>
</evidence>
<comment type="caution">
    <text evidence="2">The sequence shown here is derived from an EMBL/GenBank/DDBJ whole genome shotgun (WGS) entry which is preliminary data.</text>
</comment>
<dbReference type="PATRIC" id="fig|1637975.4.peg.3709"/>
<proteinExistence type="predicted"/>
<protein>
    <submittedName>
        <fullName evidence="2">Uncharacterized protein</fullName>
    </submittedName>
</protein>
<evidence type="ECO:0000313" key="3">
    <source>
        <dbReference type="Proteomes" id="UP000050996"/>
    </source>
</evidence>
<name>A0A0Q3QRY4_9BACI</name>
<dbReference type="AlphaFoldDB" id="A0A0Q3QRY4"/>
<keyword evidence="3" id="KW-1185">Reference proteome</keyword>
<dbReference type="EMBL" id="LJIX01000006">
    <property type="protein sequence ID" value="KQL20430.1"/>
    <property type="molecule type" value="Genomic_DNA"/>
</dbReference>
<feature type="region of interest" description="Disordered" evidence="1">
    <location>
        <begin position="21"/>
        <end position="59"/>
    </location>
</feature>
<evidence type="ECO:0000313" key="2">
    <source>
        <dbReference type="EMBL" id="KQL20430.1"/>
    </source>
</evidence>
<dbReference type="RefSeq" id="WP_053476970.1">
    <property type="nucleotide sequence ID" value="NZ_CP041305.1"/>
</dbReference>
<gene>
    <name evidence="2" type="ORF">AN957_18770</name>
</gene>
<organism evidence="2 3">
    <name type="scientific">Cytobacillus solani</name>
    <dbReference type="NCBI Taxonomy" id="1637975"/>
    <lineage>
        <taxon>Bacteria</taxon>
        <taxon>Bacillati</taxon>
        <taxon>Bacillota</taxon>
        <taxon>Bacilli</taxon>
        <taxon>Bacillales</taxon>
        <taxon>Bacillaceae</taxon>
        <taxon>Cytobacillus</taxon>
    </lineage>
</organism>
<sequence length="59" mass="6853">MTNENREEFLKNQRDLKYRYLGGTRDNRTEAISDPTYNNRSDTDISPGAEGRSTIKKDN</sequence>
<reference evidence="2 3" key="1">
    <citation type="submission" date="2015-09" db="EMBL/GenBank/DDBJ databases">
        <title>Genome sequencing project for genomic taxonomy and phylogenomics of Bacillus-like bacteria.</title>
        <authorList>
            <person name="Liu B."/>
            <person name="Wang J."/>
            <person name="Zhu Y."/>
            <person name="Liu G."/>
            <person name="Chen Q."/>
            <person name="Chen Z."/>
            <person name="Lan J."/>
            <person name="Che J."/>
            <person name="Ge C."/>
            <person name="Shi H."/>
            <person name="Pan Z."/>
            <person name="Liu X."/>
        </authorList>
    </citation>
    <scope>NUCLEOTIDE SEQUENCE [LARGE SCALE GENOMIC DNA]</scope>
    <source>
        <strain evidence="2 3">FJAT-18043</strain>
    </source>
</reference>
<accession>A0A0Q3QRY4</accession>
<dbReference type="Proteomes" id="UP000050996">
    <property type="component" value="Unassembled WGS sequence"/>
</dbReference>